<sequence length="74" mass="7982">MSDVEVVMVMPSISSTEVDRVPSIGVQFSGDIFFPSVDSDSFQLLSRGEPVAGAISFHDTNAIEFSVDDDLDLL</sequence>
<evidence type="ECO:0000313" key="1">
    <source>
        <dbReference type="EMBL" id="VAW99485.1"/>
    </source>
</evidence>
<proteinExistence type="predicted"/>
<protein>
    <submittedName>
        <fullName evidence="1">Uncharacterized protein</fullName>
    </submittedName>
</protein>
<dbReference type="EMBL" id="UOFV01000179">
    <property type="protein sequence ID" value="VAW99485.1"/>
    <property type="molecule type" value="Genomic_DNA"/>
</dbReference>
<reference evidence="1" key="1">
    <citation type="submission" date="2018-06" db="EMBL/GenBank/DDBJ databases">
        <authorList>
            <person name="Zhirakovskaya E."/>
        </authorList>
    </citation>
    <scope>NUCLEOTIDE SEQUENCE</scope>
</reference>
<feature type="non-terminal residue" evidence="1">
    <location>
        <position position="74"/>
    </location>
</feature>
<organism evidence="1">
    <name type="scientific">hydrothermal vent metagenome</name>
    <dbReference type="NCBI Taxonomy" id="652676"/>
    <lineage>
        <taxon>unclassified sequences</taxon>
        <taxon>metagenomes</taxon>
        <taxon>ecological metagenomes</taxon>
    </lineage>
</organism>
<accession>A0A3B1A0T7</accession>
<gene>
    <name evidence="1" type="ORF">MNBD_GAMMA19-685</name>
</gene>
<dbReference type="AlphaFoldDB" id="A0A3B1A0T7"/>
<name>A0A3B1A0T7_9ZZZZ</name>